<comment type="caution">
    <text evidence="1">The sequence shown here is derived from an EMBL/GenBank/DDBJ whole genome shotgun (WGS) entry which is preliminary data.</text>
</comment>
<dbReference type="Proteomes" id="UP000018853">
    <property type="component" value="Unassembled WGS sequence"/>
</dbReference>
<protein>
    <submittedName>
        <fullName evidence="1">Uncharacterized protein</fullName>
    </submittedName>
</protein>
<sequence>MRVYYAGWGANALSGPQNPQIQLIASPCRPDK</sequence>
<accession>W1WY44</accession>
<proteinExistence type="predicted"/>
<name>W1WY44_ECOLX</name>
<gene>
    <name evidence="1" type="ORF">Q609_ECAC01593G0002</name>
</gene>
<dbReference type="AlphaFoldDB" id="W1WY44"/>
<dbReference type="EMBL" id="AZLZ01001593">
    <property type="protein sequence ID" value="ETJ22826.1"/>
    <property type="molecule type" value="Genomic_DNA"/>
</dbReference>
<reference evidence="1 2" key="1">
    <citation type="submission" date="2013-12" db="EMBL/GenBank/DDBJ databases">
        <title>A Varibaculum cambriense genome reconstructed from a premature infant gut community with otherwise low bacterial novelty that shifts toward anaerobic metabolism during the third week of life.</title>
        <authorList>
            <person name="Brown C.T."/>
            <person name="Sharon I."/>
            <person name="Thomas B.C."/>
            <person name="Castelle C.J."/>
            <person name="Morowitz M.J."/>
            <person name="Banfield J.F."/>
        </authorList>
    </citation>
    <scope>NUCLEOTIDE SEQUENCE [LARGE SCALE GENOMIC DNA]</scope>
    <source>
        <strain evidence="2">DORA_A_5_14_21</strain>
    </source>
</reference>
<evidence type="ECO:0000313" key="1">
    <source>
        <dbReference type="EMBL" id="ETJ22826.1"/>
    </source>
</evidence>
<evidence type="ECO:0000313" key="2">
    <source>
        <dbReference type="Proteomes" id="UP000018853"/>
    </source>
</evidence>
<feature type="non-terminal residue" evidence="1">
    <location>
        <position position="32"/>
    </location>
</feature>
<organism evidence="1 2">
    <name type="scientific">Escherichia coli DORA_A_5_14_21</name>
    <dbReference type="NCBI Taxonomy" id="1403943"/>
    <lineage>
        <taxon>Bacteria</taxon>
        <taxon>Pseudomonadati</taxon>
        <taxon>Pseudomonadota</taxon>
        <taxon>Gammaproteobacteria</taxon>
        <taxon>Enterobacterales</taxon>
        <taxon>Enterobacteriaceae</taxon>
        <taxon>Escherichia</taxon>
    </lineage>
</organism>